<dbReference type="Pfam" id="PF00589">
    <property type="entry name" value="Phage_integrase"/>
    <property type="match status" value="1"/>
</dbReference>
<evidence type="ECO:0000259" key="2">
    <source>
        <dbReference type="Pfam" id="PF00589"/>
    </source>
</evidence>
<dbReference type="Gene3D" id="1.10.443.10">
    <property type="entry name" value="Intergrase catalytic core"/>
    <property type="match status" value="1"/>
</dbReference>
<name>A0A6J4MZ39_9CHLR</name>
<dbReference type="EMBL" id="CADCTR010002829">
    <property type="protein sequence ID" value="CAA9370505.1"/>
    <property type="molecule type" value="Genomic_DNA"/>
</dbReference>
<protein>
    <recommendedName>
        <fullName evidence="2">Tyr recombinase domain-containing protein</fullName>
    </recommendedName>
</protein>
<gene>
    <name evidence="3" type="ORF">AVDCRST_MAG93-8392</name>
</gene>
<organism evidence="3">
    <name type="scientific">uncultured Chloroflexia bacterium</name>
    <dbReference type="NCBI Taxonomy" id="1672391"/>
    <lineage>
        <taxon>Bacteria</taxon>
        <taxon>Bacillati</taxon>
        <taxon>Chloroflexota</taxon>
        <taxon>Chloroflexia</taxon>
        <taxon>environmental samples</taxon>
    </lineage>
</organism>
<feature type="domain" description="Tyr recombinase" evidence="2">
    <location>
        <begin position="4"/>
        <end position="69"/>
    </location>
</feature>
<accession>A0A6J4MZ39</accession>
<sequence length="84" mass="9020">MLASRLSDKGVAQAVKRGAERACLDPSLYAGHRLRTGLVTSAAAAGVEERLIAKQTGHKNMRVLRRYIREGSLFNDNAAGKVGL</sequence>
<evidence type="ECO:0000313" key="3">
    <source>
        <dbReference type="EMBL" id="CAA9370505.1"/>
    </source>
</evidence>
<dbReference type="SUPFAM" id="SSF56349">
    <property type="entry name" value="DNA breaking-rejoining enzymes"/>
    <property type="match status" value="1"/>
</dbReference>
<dbReference type="AlphaFoldDB" id="A0A6J4MZ39"/>
<reference evidence="3" key="1">
    <citation type="submission" date="2020-02" db="EMBL/GenBank/DDBJ databases">
        <authorList>
            <person name="Meier V. D."/>
        </authorList>
    </citation>
    <scope>NUCLEOTIDE SEQUENCE</scope>
    <source>
        <strain evidence="3">AVDCRST_MAG93</strain>
    </source>
</reference>
<dbReference type="GO" id="GO:0003677">
    <property type="term" value="F:DNA binding"/>
    <property type="evidence" value="ECO:0007669"/>
    <property type="project" value="InterPro"/>
</dbReference>
<evidence type="ECO:0000256" key="1">
    <source>
        <dbReference type="ARBA" id="ARBA00023172"/>
    </source>
</evidence>
<dbReference type="GO" id="GO:0015074">
    <property type="term" value="P:DNA integration"/>
    <property type="evidence" value="ECO:0007669"/>
    <property type="project" value="InterPro"/>
</dbReference>
<dbReference type="GO" id="GO:0006310">
    <property type="term" value="P:DNA recombination"/>
    <property type="evidence" value="ECO:0007669"/>
    <property type="project" value="UniProtKB-KW"/>
</dbReference>
<dbReference type="InterPro" id="IPR011010">
    <property type="entry name" value="DNA_brk_join_enz"/>
</dbReference>
<proteinExistence type="predicted"/>
<dbReference type="InterPro" id="IPR013762">
    <property type="entry name" value="Integrase-like_cat_sf"/>
</dbReference>
<dbReference type="InterPro" id="IPR002104">
    <property type="entry name" value="Integrase_catalytic"/>
</dbReference>
<keyword evidence="1" id="KW-0233">DNA recombination</keyword>